<accession>A0AA90ZAF3</accession>
<comment type="caution">
    <text evidence="1">The sequence shown here is derived from an EMBL/GenBank/DDBJ whole genome shotgun (WGS) entry which is preliminary data.</text>
</comment>
<evidence type="ECO:0000313" key="1">
    <source>
        <dbReference type="EMBL" id="MDQ6600746.1"/>
    </source>
</evidence>
<dbReference type="Proteomes" id="UP001178888">
    <property type="component" value="Unassembled WGS sequence"/>
</dbReference>
<dbReference type="AlphaFoldDB" id="A0AA90ZAF3"/>
<name>A0AA90ZAF3_9BACI</name>
<evidence type="ECO:0000313" key="2">
    <source>
        <dbReference type="Proteomes" id="UP001178888"/>
    </source>
</evidence>
<keyword evidence="2" id="KW-1185">Reference proteome</keyword>
<gene>
    <name evidence="1" type="ORF">RCG21_31470</name>
</gene>
<protein>
    <submittedName>
        <fullName evidence="1">Uncharacterized protein</fullName>
    </submittedName>
</protein>
<dbReference type="RefSeq" id="WP_308914395.1">
    <property type="nucleotide sequence ID" value="NZ_JAVGVR010000002.1"/>
</dbReference>
<organism evidence="1 2">
    <name type="scientific">Bacillus salipaludis</name>
    <dbReference type="NCBI Taxonomy" id="2547811"/>
    <lineage>
        <taxon>Bacteria</taxon>
        <taxon>Bacillati</taxon>
        <taxon>Bacillota</taxon>
        <taxon>Bacilli</taxon>
        <taxon>Bacillales</taxon>
        <taxon>Bacillaceae</taxon>
        <taxon>Bacillus</taxon>
    </lineage>
</organism>
<dbReference type="EMBL" id="JAVGVR010000002">
    <property type="protein sequence ID" value="MDQ6600746.1"/>
    <property type="molecule type" value="Genomic_DNA"/>
</dbReference>
<reference evidence="1" key="1">
    <citation type="submission" date="2023-08" db="EMBL/GenBank/DDBJ databases">
        <title>Nitrogen cycling bacteria in agricultural field soils.</title>
        <authorList>
            <person name="Jang J."/>
        </authorList>
    </citation>
    <scope>NUCLEOTIDE SEQUENCE</scope>
    <source>
        <strain evidence="1">PS3-36</strain>
    </source>
</reference>
<proteinExistence type="predicted"/>
<sequence length="88" mass="10649">MYKLQFVNAYTSDILREVDYEKPDIINSLIEQLEERNSTDVFLMDSQQRLFRADYVSCKEVNEQDNHVYKFFFKVKLHNVQPILARRN</sequence>